<evidence type="ECO:0000256" key="3">
    <source>
        <dbReference type="ARBA" id="ARBA00022475"/>
    </source>
</evidence>
<dbReference type="InterPro" id="IPR055163">
    <property type="entry name" value="ALK/LTK-like_GRD"/>
</dbReference>
<evidence type="ECO:0000256" key="12">
    <source>
        <dbReference type="ARBA" id="ARBA00023137"/>
    </source>
</evidence>
<dbReference type="Proteomes" id="UP001319045">
    <property type="component" value="Chromosome"/>
</dbReference>
<dbReference type="Gene3D" id="2.60.40.2620">
    <property type="entry name" value="Fimbrillin-like"/>
    <property type="match status" value="1"/>
</dbReference>
<evidence type="ECO:0000256" key="9">
    <source>
        <dbReference type="ARBA" id="ARBA00022840"/>
    </source>
</evidence>
<dbReference type="EC" id="2.7.10.1" evidence="2"/>
<feature type="domain" description="ALK/LTK-like glycine-rich" evidence="17">
    <location>
        <begin position="312"/>
        <end position="560"/>
    </location>
</feature>
<feature type="signal peptide" evidence="16">
    <location>
        <begin position="1"/>
        <end position="26"/>
    </location>
</feature>
<dbReference type="RefSeq" id="WP_207153458.1">
    <property type="nucleotide sequence ID" value="NZ_AP024484.1"/>
</dbReference>
<evidence type="ECO:0000259" key="17">
    <source>
        <dbReference type="Pfam" id="PF12810"/>
    </source>
</evidence>
<accession>A0ABN6EIZ0</accession>
<evidence type="ECO:0000256" key="16">
    <source>
        <dbReference type="SAM" id="SignalP"/>
    </source>
</evidence>
<feature type="chain" id="PRO_5046926806" description="receptor protein-tyrosine kinase" evidence="16">
    <location>
        <begin position="27"/>
        <end position="564"/>
    </location>
</feature>
<keyword evidence="5" id="KW-0812">Transmembrane</keyword>
<evidence type="ECO:0000256" key="10">
    <source>
        <dbReference type="ARBA" id="ARBA00022989"/>
    </source>
</evidence>
<evidence type="ECO:0000256" key="6">
    <source>
        <dbReference type="ARBA" id="ARBA00022729"/>
    </source>
</evidence>
<dbReference type="InterPro" id="IPR042278">
    <property type="entry name" value="Mfa-like_1_N"/>
</dbReference>
<evidence type="ECO:0000313" key="18">
    <source>
        <dbReference type="EMBL" id="BCS85838.1"/>
    </source>
</evidence>
<sequence>MVKKYLRGINVSFLLLIIISTFSSCANEMNILDGNNNEQINFSVSVPEWKNNDNNSNQDSRATPISGTSLGTSSTFNMIADVNNGSNSYGTIINNEAVSFINSMWQTTIPHYWSGITNKTVNFYAYYPTSISSNISYAAGSVPTLSYTVPNDAVNQIDIMTATANNVNGNTNSSTSLTFSHIFAAVQFSIGSAGMPTGTITGITLNNILYKGVYNFNGTWIQDATSKTSFSQTVLVPTNAGTSITSGTLIFMMMPQTLGSDASIIVTYSNGGTLTKSISGVWTAGNIYTYNISKTISVANFDYTGNMQSYTIPLNGTYKIECWGAQGGPNGCKGGYTSGEIKQTEGSVLYIYVGQKGQTCPGFSTGGAGWNGGGNANTTASTAATRGGGGGATDIRTISGIWNNSNSLKSRIMVAGGGGGIGQSYYALYGYAGGISGGYIGSIGPAGKGGTQLLGGAGGYDSKYGTAFSGGFGYGGQGLAFGSGGGGGYYGGGGGVQSDSGDGAGGGGSSYISGHSDCAVYSLIYTFSKTIIIDGNTSMPSPSGGTETGHTGNGYARITFVSAN</sequence>
<protein>
    <recommendedName>
        <fullName evidence="2">receptor protein-tyrosine kinase</fullName>
        <ecNumber evidence="2">2.7.10.1</ecNumber>
    </recommendedName>
</protein>
<gene>
    <name evidence="18" type="ORF">prwr041_17310</name>
</gene>
<dbReference type="CDD" id="cd13120">
    <property type="entry name" value="BF2867_like_N"/>
    <property type="match status" value="1"/>
</dbReference>
<evidence type="ECO:0000256" key="11">
    <source>
        <dbReference type="ARBA" id="ARBA00023136"/>
    </source>
</evidence>
<name>A0ABN6EIZ0_9BACT</name>
<keyword evidence="15" id="KW-0325">Glycoprotein</keyword>
<keyword evidence="13" id="KW-1015">Disulfide bond</keyword>
<keyword evidence="12" id="KW-0829">Tyrosine-protein kinase</keyword>
<evidence type="ECO:0000256" key="15">
    <source>
        <dbReference type="ARBA" id="ARBA00023180"/>
    </source>
</evidence>
<evidence type="ECO:0000256" key="2">
    <source>
        <dbReference type="ARBA" id="ARBA00011902"/>
    </source>
</evidence>
<evidence type="ECO:0000256" key="14">
    <source>
        <dbReference type="ARBA" id="ARBA00023170"/>
    </source>
</evidence>
<keyword evidence="4" id="KW-0808">Transferase</keyword>
<evidence type="ECO:0000256" key="7">
    <source>
        <dbReference type="ARBA" id="ARBA00022741"/>
    </source>
</evidence>
<reference evidence="18 19" key="1">
    <citation type="journal article" date="2022" name="Int. J. Syst. Evol. Microbiol.">
        <title>Prevotella herbatica sp. nov., a plant polysaccharide-decomposing anaerobic bacterium isolated from a methanogenic reactor.</title>
        <authorList>
            <person name="Uek A."/>
            <person name="Tonouchi A."/>
            <person name="Kaku N."/>
            <person name="Ueki K."/>
        </authorList>
    </citation>
    <scope>NUCLEOTIDE SEQUENCE [LARGE SCALE GENOMIC DNA]</scope>
    <source>
        <strain evidence="18 19">WR041</strain>
    </source>
</reference>
<keyword evidence="6 16" id="KW-0732">Signal</keyword>
<keyword evidence="7" id="KW-0547">Nucleotide-binding</keyword>
<dbReference type="CDD" id="cd13121">
    <property type="entry name" value="BF2867_like_C"/>
    <property type="match status" value="1"/>
</dbReference>
<evidence type="ECO:0000256" key="13">
    <source>
        <dbReference type="ARBA" id="ARBA00023157"/>
    </source>
</evidence>
<evidence type="ECO:0000313" key="19">
    <source>
        <dbReference type="Proteomes" id="UP001319045"/>
    </source>
</evidence>
<keyword evidence="19" id="KW-1185">Reference proteome</keyword>
<comment type="subcellular location">
    <subcellularLocation>
        <location evidence="1">Cell membrane</location>
        <topology evidence="1">Single-pass type I membrane protein</topology>
    </subcellularLocation>
</comment>
<evidence type="ECO:0000256" key="5">
    <source>
        <dbReference type="ARBA" id="ARBA00022692"/>
    </source>
</evidence>
<keyword evidence="10" id="KW-1133">Transmembrane helix</keyword>
<organism evidence="18 19">
    <name type="scientific">Prevotella herbatica</name>
    <dbReference type="NCBI Taxonomy" id="2801997"/>
    <lineage>
        <taxon>Bacteria</taxon>
        <taxon>Pseudomonadati</taxon>
        <taxon>Bacteroidota</taxon>
        <taxon>Bacteroidia</taxon>
        <taxon>Bacteroidales</taxon>
        <taxon>Prevotellaceae</taxon>
        <taxon>Prevotella</taxon>
    </lineage>
</organism>
<keyword evidence="9" id="KW-0067">ATP-binding</keyword>
<dbReference type="EMBL" id="AP024484">
    <property type="protein sequence ID" value="BCS85838.1"/>
    <property type="molecule type" value="Genomic_DNA"/>
</dbReference>
<proteinExistence type="predicted"/>
<dbReference type="Pfam" id="PF12810">
    <property type="entry name" value="ALK_LTK_GRD"/>
    <property type="match status" value="1"/>
</dbReference>
<keyword evidence="14" id="KW-0675">Receptor</keyword>
<keyword evidence="8" id="KW-0418">Kinase</keyword>
<evidence type="ECO:0000256" key="4">
    <source>
        <dbReference type="ARBA" id="ARBA00022679"/>
    </source>
</evidence>
<evidence type="ECO:0000256" key="1">
    <source>
        <dbReference type="ARBA" id="ARBA00004251"/>
    </source>
</evidence>
<keyword evidence="11" id="KW-0472">Membrane</keyword>
<dbReference type="PROSITE" id="PS51257">
    <property type="entry name" value="PROKAR_LIPOPROTEIN"/>
    <property type="match status" value="1"/>
</dbReference>
<evidence type="ECO:0000256" key="8">
    <source>
        <dbReference type="ARBA" id="ARBA00022777"/>
    </source>
</evidence>
<keyword evidence="3" id="KW-1003">Cell membrane</keyword>